<dbReference type="Proteomes" id="UP000325315">
    <property type="component" value="Unassembled WGS sequence"/>
</dbReference>
<dbReference type="EMBL" id="SMMG02000001">
    <property type="protein sequence ID" value="KAA3487884.1"/>
    <property type="molecule type" value="Genomic_DNA"/>
</dbReference>
<dbReference type="PANTHER" id="PTHR46148:SF44">
    <property type="entry name" value="GAG-POL POLYPROTEIN"/>
    <property type="match status" value="1"/>
</dbReference>
<keyword evidence="2" id="KW-1185">Reference proteome</keyword>
<proteinExistence type="predicted"/>
<dbReference type="SUPFAM" id="SSF53098">
    <property type="entry name" value="Ribonuclease H-like"/>
    <property type="match status" value="1"/>
</dbReference>
<accession>A0A5B6X3M5</accession>
<name>A0A5B6X3M5_9ROSI</name>
<gene>
    <name evidence="1" type="ORF">EPI10_031682</name>
</gene>
<sequence length="256" mass="30132">MYNDLKQHYWWPGVKRKIFEFVCQQVKAEHQISFSFVIACDDSIVEIEKCHYGFCFRVTVDSKKKRFNMGSYGQINEIRLHSVPLPIIYYRDPRFTSTFWGNLHDALGTRLNFSIAFHTQTDGHCEKYLSLTEFVYNNNYQPSIKWFCTRLYIGVNIEVRYISLNGMKESYLGLTLFGKMKKNLSESLMEYRLALPPELDRIHKVFHVSMFQHYRSDPSQVLSTAKIDLQANLTYSAEPFRIIARGVKELRKFSIG</sequence>
<dbReference type="InterPro" id="IPR012337">
    <property type="entry name" value="RNaseH-like_sf"/>
</dbReference>
<organism evidence="1 2">
    <name type="scientific">Gossypium australe</name>
    <dbReference type="NCBI Taxonomy" id="47621"/>
    <lineage>
        <taxon>Eukaryota</taxon>
        <taxon>Viridiplantae</taxon>
        <taxon>Streptophyta</taxon>
        <taxon>Embryophyta</taxon>
        <taxon>Tracheophyta</taxon>
        <taxon>Spermatophyta</taxon>
        <taxon>Magnoliopsida</taxon>
        <taxon>eudicotyledons</taxon>
        <taxon>Gunneridae</taxon>
        <taxon>Pentapetalae</taxon>
        <taxon>rosids</taxon>
        <taxon>malvids</taxon>
        <taxon>Malvales</taxon>
        <taxon>Malvaceae</taxon>
        <taxon>Malvoideae</taxon>
        <taxon>Gossypium</taxon>
    </lineage>
</organism>
<dbReference type="OrthoDB" id="1304875at2759"/>
<reference evidence="2" key="1">
    <citation type="journal article" date="2019" name="Plant Biotechnol. J.">
        <title>Genome sequencing of the Australian wild diploid species Gossypium australe highlights disease resistance and delayed gland morphogenesis.</title>
        <authorList>
            <person name="Cai Y."/>
            <person name="Cai X."/>
            <person name="Wang Q."/>
            <person name="Wang P."/>
            <person name="Zhang Y."/>
            <person name="Cai C."/>
            <person name="Xu Y."/>
            <person name="Wang K."/>
            <person name="Zhou Z."/>
            <person name="Wang C."/>
            <person name="Geng S."/>
            <person name="Li B."/>
            <person name="Dong Q."/>
            <person name="Hou Y."/>
            <person name="Wang H."/>
            <person name="Ai P."/>
            <person name="Liu Z."/>
            <person name="Yi F."/>
            <person name="Sun M."/>
            <person name="An G."/>
            <person name="Cheng J."/>
            <person name="Zhang Y."/>
            <person name="Shi Q."/>
            <person name="Xie Y."/>
            <person name="Shi X."/>
            <person name="Chang Y."/>
            <person name="Huang F."/>
            <person name="Chen Y."/>
            <person name="Hong S."/>
            <person name="Mi L."/>
            <person name="Sun Q."/>
            <person name="Zhang L."/>
            <person name="Zhou B."/>
            <person name="Peng R."/>
            <person name="Zhang X."/>
            <person name="Liu F."/>
        </authorList>
    </citation>
    <scope>NUCLEOTIDE SEQUENCE [LARGE SCALE GENOMIC DNA]</scope>
    <source>
        <strain evidence="2">cv. PA1801</strain>
    </source>
</reference>
<protein>
    <submittedName>
        <fullName evidence="1">DNA/RNA polymerases superfamily protein</fullName>
    </submittedName>
</protein>
<dbReference type="PANTHER" id="PTHR46148">
    <property type="entry name" value="CHROMO DOMAIN-CONTAINING PROTEIN"/>
    <property type="match status" value="1"/>
</dbReference>
<dbReference type="AlphaFoldDB" id="A0A5B6X3M5"/>
<comment type="caution">
    <text evidence="1">The sequence shown here is derived from an EMBL/GenBank/DDBJ whole genome shotgun (WGS) entry which is preliminary data.</text>
</comment>
<evidence type="ECO:0000313" key="2">
    <source>
        <dbReference type="Proteomes" id="UP000325315"/>
    </source>
</evidence>
<evidence type="ECO:0000313" key="1">
    <source>
        <dbReference type="EMBL" id="KAA3487884.1"/>
    </source>
</evidence>